<evidence type="ECO:0000256" key="5">
    <source>
        <dbReference type="ARBA" id="ARBA00022989"/>
    </source>
</evidence>
<dbReference type="GO" id="GO:0042907">
    <property type="term" value="F:xanthine transmembrane transporter activity"/>
    <property type="evidence" value="ECO:0007669"/>
    <property type="project" value="TreeGrafter"/>
</dbReference>
<comment type="caution">
    <text evidence="8">The sequence shown here is derived from an EMBL/GenBank/DDBJ whole genome shotgun (WGS) entry which is preliminary data.</text>
</comment>
<evidence type="ECO:0000256" key="4">
    <source>
        <dbReference type="ARBA" id="ARBA00022692"/>
    </source>
</evidence>
<name>A0A7X9T8L9_9ACTN</name>
<organism evidence="8 9">
    <name type="scientific">Parafannyhessea umbonata</name>
    <dbReference type="NCBI Taxonomy" id="604330"/>
    <lineage>
        <taxon>Bacteria</taxon>
        <taxon>Bacillati</taxon>
        <taxon>Actinomycetota</taxon>
        <taxon>Coriobacteriia</taxon>
        <taxon>Coriobacteriales</taxon>
        <taxon>Atopobiaceae</taxon>
        <taxon>Parafannyhessea</taxon>
    </lineage>
</organism>
<evidence type="ECO:0000256" key="6">
    <source>
        <dbReference type="ARBA" id="ARBA00023136"/>
    </source>
</evidence>
<feature type="transmembrane region" description="Helical" evidence="7">
    <location>
        <begin position="235"/>
        <end position="257"/>
    </location>
</feature>
<dbReference type="AlphaFoldDB" id="A0A7X9T8L9"/>
<keyword evidence="6 7" id="KW-0472">Membrane</keyword>
<dbReference type="NCBIfam" id="NF037981">
    <property type="entry name" value="NCS2_1"/>
    <property type="match status" value="1"/>
</dbReference>
<evidence type="ECO:0000256" key="1">
    <source>
        <dbReference type="ARBA" id="ARBA00004141"/>
    </source>
</evidence>
<sequence length="499" mass="50641">MAEAQGSSALFSQDGKLSAQELIPMALQHVVAAVVGIITPAIIVANLCHLPADQKTLLIQVSLVMSGLVTLVQAHPLFGGRFGSGLPVIMGTSFAYVPTLSAVGVQFGIGAILGAEIIGGAVAVVFALFFRKIKSLFPSVVTGTVVLCIGISLYTVAVGYMAGGSGSSTFGSAQNWLVALVTLVACVYFSNFGKGVFKLGSLLFGMLVGYVLALALGMVSYDAVVASNWFELPHFMPFAIKFVPVSIASITIVFIVASLETIGNFTGATVGGMDREPNVQELTGGLVSQGIMTMVGALFGAMPTSSFGQNVGIVTQTRVINRRVFSTAAIILVAAGLMPKLAAVLSGIPQAVIGGATINVFGTISMTGIRMLTKDGLTPRRASIAGLSVALGMGVSLTSGALTGPGMPGWVNQVFGGSAIVIAAITAIILNLVLPKGGPDQDVVEAVEGASEIANEGVSALYQSAATGVPAVEHVADADIHVATGSAPAAQDGEKNGNA</sequence>
<dbReference type="RefSeq" id="WP_170102973.1">
    <property type="nucleotide sequence ID" value="NZ_JABAGR010000001.1"/>
</dbReference>
<comment type="similarity">
    <text evidence="2">Belongs to the nucleobase:cation symporter-2 (NCS2) (TC 2.A.40) family.</text>
</comment>
<feature type="transmembrane region" description="Helical" evidence="7">
    <location>
        <begin position="26"/>
        <end position="45"/>
    </location>
</feature>
<gene>
    <name evidence="8" type="ORF">HF885_00180</name>
</gene>
<feature type="transmembrane region" description="Helical" evidence="7">
    <location>
        <begin position="136"/>
        <end position="161"/>
    </location>
</feature>
<feature type="transmembrane region" description="Helical" evidence="7">
    <location>
        <begin position="351"/>
        <end position="372"/>
    </location>
</feature>
<evidence type="ECO:0000256" key="7">
    <source>
        <dbReference type="SAM" id="Phobius"/>
    </source>
</evidence>
<keyword evidence="5 7" id="KW-1133">Transmembrane helix</keyword>
<reference evidence="8 9" key="1">
    <citation type="submission" date="2020-04" db="EMBL/GenBank/DDBJ databases">
        <authorList>
            <person name="Hitch T.C.A."/>
            <person name="Wylensek D."/>
            <person name="Clavel T."/>
        </authorList>
    </citation>
    <scope>NUCLEOTIDE SEQUENCE [LARGE SCALE GENOMIC DNA]</scope>
    <source>
        <strain evidence="8 9">105184</strain>
    </source>
</reference>
<feature type="transmembrane region" description="Helical" evidence="7">
    <location>
        <begin position="324"/>
        <end position="345"/>
    </location>
</feature>
<dbReference type="PANTHER" id="PTHR42810">
    <property type="entry name" value="PURINE PERMEASE C1399.01C-RELATED"/>
    <property type="match status" value="1"/>
</dbReference>
<feature type="transmembrane region" description="Helical" evidence="7">
    <location>
        <begin position="57"/>
        <end position="78"/>
    </location>
</feature>
<dbReference type="NCBIfam" id="TIGR00801">
    <property type="entry name" value="ncs2"/>
    <property type="match status" value="1"/>
</dbReference>
<dbReference type="Proteomes" id="UP000565613">
    <property type="component" value="Unassembled WGS sequence"/>
</dbReference>
<dbReference type="Pfam" id="PF00860">
    <property type="entry name" value="Xan_ur_permease"/>
    <property type="match status" value="1"/>
</dbReference>
<protein>
    <submittedName>
        <fullName evidence="8">Purine/pyrimidine permease</fullName>
    </submittedName>
</protein>
<dbReference type="GO" id="GO:0005886">
    <property type="term" value="C:plasma membrane"/>
    <property type="evidence" value="ECO:0007669"/>
    <property type="project" value="TreeGrafter"/>
</dbReference>
<dbReference type="EMBL" id="JABAGR010000001">
    <property type="protein sequence ID" value="NMF24860.1"/>
    <property type="molecule type" value="Genomic_DNA"/>
</dbReference>
<feature type="transmembrane region" description="Helical" evidence="7">
    <location>
        <begin position="384"/>
        <end position="402"/>
    </location>
</feature>
<keyword evidence="3" id="KW-0813">Transport</keyword>
<dbReference type="InterPro" id="IPR006042">
    <property type="entry name" value="Xan_ur_permease"/>
</dbReference>
<accession>A0A7X9T8L9</accession>
<dbReference type="PROSITE" id="PS01116">
    <property type="entry name" value="XANTH_URACIL_PERMASE"/>
    <property type="match status" value="1"/>
</dbReference>
<evidence type="ECO:0000313" key="8">
    <source>
        <dbReference type="EMBL" id="NMF24860.1"/>
    </source>
</evidence>
<evidence type="ECO:0000313" key="9">
    <source>
        <dbReference type="Proteomes" id="UP000565613"/>
    </source>
</evidence>
<feature type="transmembrane region" description="Helical" evidence="7">
    <location>
        <begin position="173"/>
        <end position="190"/>
    </location>
</feature>
<keyword evidence="4 7" id="KW-0812">Transmembrane</keyword>
<evidence type="ECO:0000256" key="2">
    <source>
        <dbReference type="ARBA" id="ARBA00008821"/>
    </source>
</evidence>
<feature type="transmembrane region" description="Helical" evidence="7">
    <location>
        <begin position="414"/>
        <end position="434"/>
    </location>
</feature>
<dbReference type="InterPro" id="IPR006043">
    <property type="entry name" value="NCS2"/>
</dbReference>
<comment type="subcellular location">
    <subcellularLocation>
        <location evidence="1">Membrane</location>
        <topology evidence="1">Multi-pass membrane protein</topology>
    </subcellularLocation>
</comment>
<feature type="transmembrane region" description="Helical" evidence="7">
    <location>
        <begin position="107"/>
        <end position="129"/>
    </location>
</feature>
<evidence type="ECO:0000256" key="3">
    <source>
        <dbReference type="ARBA" id="ARBA00022448"/>
    </source>
</evidence>
<proteinExistence type="inferred from homology"/>
<dbReference type="PANTHER" id="PTHR42810:SF2">
    <property type="entry name" value="PURINE PERMEASE C1399.01C-RELATED"/>
    <property type="match status" value="1"/>
</dbReference>
<feature type="transmembrane region" description="Helical" evidence="7">
    <location>
        <begin position="202"/>
        <end position="223"/>
    </location>
</feature>